<dbReference type="Gene3D" id="3.40.50.1110">
    <property type="entry name" value="SGNH hydrolase"/>
    <property type="match status" value="1"/>
</dbReference>
<reference evidence="2" key="1">
    <citation type="submission" date="2017-09" db="EMBL/GenBank/DDBJ databases">
        <authorList>
            <person name="Feng G."/>
            <person name="Zhu H."/>
        </authorList>
    </citation>
    <scope>NUCLEOTIDE SEQUENCE [LARGE SCALE GENOMIC DNA]</scope>
    <source>
        <strain evidence="2">1PNM-20</strain>
    </source>
</reference>
<comment type="caution">
    <text evidence="1">The sequence shown here is derived from an EMBL/GenBank/DDBJ whole genome shotgun (WGS) entry which is preliminary data.</text>
</comment>
<organism evidence="1 2">
    <name type="scientific">Sphingomonas lenta</name>
    <dbReference type="NCBI Taxonomy" id="1141887"/>
    <lineage>
        <taxon>Bacteria</taxon>
        <taxon>Pseudomonadati</taxon>
        <taxon>Pseudomonadota</taxon>
        <taxon>Alphaproteobacteria</taxon>
        <taxon>Sphingomonadales</taxon>
        <taxon>Sphingomonadaceae</taxon>
        <taxon>Sphingomonas</taxon>
    </lineage>
</organism>
<proteinExistence type="predicted"/>
<dbReference type="EMBL" id="NSLI01000008">
    <property type="protein sequence ID" value="PAX06322.1"/>
    <property type="molecule type" value="Genomic_DNA"/>
</dbReference>
<keyword evidence="2" id="KW-1185">Reference proteome</keyword>
<dbReference type="GO" id="GO:0016788">
    <property type="term" value="F:hydrolase activity, acting on ester bonds"/>
    <property type="evidence" value="ECO:0007669"/>
    <property type="project" value="UniProtKB-ARBA"/>
</dbReference>
<name>A0A2A2SAW5_9SPHN</name>
<evidence type="ECO:0008006" key="3">
    <source>
        <dbReference type="Google" id="ProtNLM"/>
    </source>
</evidence>
<dbReference type="Proteomes" id="UP000218151">
    <property type="component" value="Unassembled WGS sequence"/>
</dbReference>
<accession>A0A2A2SAW5</accession>
<dbReference type="AlphaFoldDB" id="A0A2A2SAW5"/>
<dbReference type="RefSeq" id="WP_095999728.1">
    <property type="nucleotide sequence ID" value="NZ_NSLI01000008.1"/>
</dbReference>
<dbReference type="InterPro" id="IPR036514">
    <property type="entry name" value="SGNH_hydro_sf"/>
</dbReference>
<sequence length="134" mass="15021">MIGSSTDTESGGYRTYMQERLGALDVAVDMVGSLRDRPDRIDLDHEGRRGWTVNQLNGIDAQTIRTHWPDAVLLMAVTYDSARDSSTTIFADLRADHQHYGRRSGHRPVRRLRADGPRRAAAGDSGGACRRLRW</sequence>
<dbReference type="OrthoDB" id="8043709at2"/>
<protein>
    <recommendedName>
        <fullName evidence="3">SGNH hydrolase-type esterase domain-containing protein</fullName>
    </recommendedName>
</protein>
<gene>
    <name evidence="1" type="ORF">CKY28_17705</name>
</gene>
<evidence type="ECO:0000313" key="2">
    <source>
        <dbReference type="Proteomes" id="UP000218151"/>
    </source>
</evidence>
<evidence type="ECO:0000313" key="1">
    <source>
        <dbReference type="EMBL" id="PAX06322.1"/>
    </source>
</evidence>